<dbReference type="GO" id="GO:0004252">
    <property type="term" value="F:serine-type endopeptidase activity"/>
    <property type="evidence" value="ECO:0007669"/>
    <property type="project" value="TreeGrafter"/>
</dbReference>
<evidence type="ECO:0000256" key="2">
    <source>
        <dbReference type="ARBA" id="ARBA00023157"/>
    </source>
</evidence>
<dbReference type="PRINTS" id="PR00258">
    <property type="entry name" value="SPERACTRCPTR"/>
</dbReference>
<dbReference type="PANTHER" id="PTHR48071">
    <property type="entry name" value="SRCR DOMAIN-CONTAINING PROTEIN"/>
    <property type="match status" value="1"/>
</dbReference>
<dbReference type="SMART" id="SM00202">
    <property type="entry name" value="SR"/>
    <property type="match status" value="1"/>
</dbReference>
<accession>A0A7L2IH28</accession>
<gene>
    <name evidence="5" type="primary">Lgals3bpa</name>
    <name evidence="5" type="ORF">SEMFRA_R11582</name>
</gene>
<keyword evidence="2 3" id="KW-1015">Disulfide bond</keyword>
<dbReference type="SUPFAM" id="SSF56487">
    <property type="entry name" value="SRCR-like"/>
    <property type="match status" value="1"/>
</dbReference>
<dbReference type="PROSITE" id="PS50287">
    <property type="entry name" value="SRCR_2"/>
    <property type="match status" value="1"/>
</dbReference>
<dbReference type="PROSITE" id="PS00420">
    <property type="entry name" value="SRCR_1"/>
    <property type="match status" value="1"/>
</dbReference>
<keyword evidence="6" id="KW-1185">Reference proteome</keyword>
<dbReference type="GO" id="GO:0005886">
    <property type="term" value="C:plasma membrane"/>
    <property type="evidence" value="ECO:0007669"/>
    <property type="project" value="TreeGrafter"/>
</dbReference>
<feature type="non-terminal residue" evidence="5">
    <location>
        <position position="86"/>
    </location>
</feature>
<dbReference type="FunFam" id="3.10.250.10:FF:000001">
    <property type="entry name" value="Lysyl oxidase 4 isoform X1"/>
    <property type="match status" value="1"/>
</dbReference>
<proteinExistence type="predicted"/>
<feature type="domain" description="SRCR" evidence="4">
    <location>
        <begin position="5"/>
        <end position="86"/>
    </location>
</feature>
<evidence type="ECO:0000259" key="4">
    <source>
        <dbReference type="PROSITE" id="PS50287"/>
    </source>
</evidence>
<feature type="non-terminal residue" evidence="5">
    <location>
        <position position="1"/>
    </location>
</feature>
<evidence type="ECO:0000256" key="1">
    <source>
        <dbReference type="ARBA" id="ARBA00022729"/>
    </source>
</evidence>
<dbReference type="GO" id="GO:0031638">
    <property type="term" value="P:zymogen activation"/>
    <property type="evidence" value="ECO:0007669"/>
    <property type="project" value="TreeGrafter"/>
</dbReference>
<dbReference type="PANTHER" id="PTHR48071:SF27">
    <property type="entry name" value="SCAVENGER RECEPTOR CYSTEINE-RICH TYPE 1 PROTEIN M130-LIKE"/>
    <property type="match status" value="1"/>
</dbReference>
<dbReference type="Proteomes" id="UP000536381">
    <property type="component" value="Unassembled WGS sequence"/>
</dbReference>
<evidence type="ECO:0000313" key="5">
    <source>
        <dbReference type="EMBL" id="NXR08733.1"/>
    </source>
</evidence>
<name>A0A7L2IH28_9PICI</name>
<keyword evidence="1" id="KW-0732">Signal</keyword>
<sequence length="86" mass="9186">PAESLRLQGGPDRCAGRLEVLHNGTWGTVCDDNWDPAEGRVVCRQLGCGTLLSVAPGGRYGEGTGQIWLDEVNCTGEEETLSQCHS</sequence>
<dbReference type="InterPro" id="IPR001190">
    <property type="entry name" value="SRCR"/>
</dbReference>
<dbReference type="Pfam" id="PF00530">
    <property type="entry name" value="SRCR"/>
    <property type="match status" value="1"/>
</dbReference>
<feature type="disulfide bond" evidence="3">
    <location>
        <begin position="74"/>
        <end position="84"/>
    </location>
</feature>
<dbReference type="Gene3D" id="3.10.250.10">
    <property type="entry name" value="SRCR-like domain"/>
    <property type="match status" value="1"/>
</dbReference>
<dbReference type="OrthoDB" id="536948at2759"/>
<reference evidence="5 6" key="1">
    <citation type="submission" date="2019-09" db="EMBL/GenBank/DDBJ databases">
        <title>Bird 10,000 Genomes (B10K) Project - Family phase.</title>
        <authorList>
            <person name="Zhang G."/>
        </authorList>
    </citation>
    <scope>NUCLEOTIDE SEQUENCE [LARGE SCALE GENOMIC DNA]</scope>
    <source>
        <strain evidence="5">B10K-DU-001-42</strain>
        <tissue evidence="5">Muscle</tissue>
    </source>
</reference>
<evidence type="ECO:0000256" key="3">
    <source>
        <dbReference type="PROSITE-ProRule" id="PRU00196"/>
    </source>
</evidence>
<dbReference type="EMBL" id="VWYK01039055">
    <property type="protein sequence ID" value="NXR08733.1"/>
    <property type="molecule type" value="Genomic_DNA"/>
</dbReference>
<protein>
    <submittedName>
        <fullName evidence="5">L3BPA protein</fullName>
    </submittedName>
</protein>
<evidence type="ECO:0000313" key="6">
    <source>
        <dbReference type="Proteomes" id="UP000536381"/>
    </source>
</evidence>
<dbReference type="InterPro" id="IPR036772">
    <property type="entry name" value="SRCR-like_dom_sf"/>
</dbReference>
<comment type="caution">
    <text evidence="5">The sequence shown here is derived from an EMBL/GenBank/DDBJ whole genome shotgun (WGS) entry which is preliminary data.</text>
</comment>
<organism evidence="5 6">
    <name type="scientific">Semnornis frantzii</name>
    <dbReference type="NCBI Taxonomy" id="91796"/>
    <lineage>
        <taxon>Eukaryota</taxon>
        <taxon>Metazoa</taxon>
        <taxon>Chordata</taxon>
        <taxon>Craniata</taxon>
        <taxon>Vertebrata</taxon>
        <taxon>Euteleostomi</taxon>
        <taxon>Archelosauria</taxon>
        <taxon>Archosauria</taxon>
        <taxon>Dinosauria</taxon>
        <taxon>Saurischia</taxon>
        <taxon>Theropoda</taxon>
        <taxon>Coelurosauria</taxon>
        <taxon>Aves</taxon>
        <taxon>Neognathae</taxon>
        <taxon>Neoaves</taxon>
        <taxon>Telluraves</taxon>
        <taxon>Coraciimorphae</taxon>
        <taxon>Piciformes</taxon>
        <taxon>Ramphastidae</taxon>
        <taxon>Semnornis</taxon>
    </lineage>
</organism>
<comment type="caution">
    <text evidence="3">Lacks conserved residue(s) required for the propagation of feature annotation.</text>
</comment>
<dbReference type="AlphaFoldDB" id="A0A7L2IH28"/>